<accession>A0ABW5DL71</accession>
<protein>
    <submittedName>
        <fullName evidence="3">RcnB family protein</fullName>
    </submittedName>
</protein>
<keyword evidence="2" id="KW-0732">Signal</keyword>
<keyword evidence="4" id="KW-1185">Reference proteome</keyword>
<dbReference type="EMBL" id="JBHUIR010000051">
    <property type="protein sequence ID" value="MFD2260699.1"/>
    <property type="molecule type" value="Genomic_DNA"/>
</dbReference>
<comment type="caution">
    <text evidence="3">The sequence shown here is derived from an EMBL/GenBank/DDBJ whole genome shotgun (WGS) entry which is preliminary data.</text>
</comment>
<feature type="compositionally biased region" description="Pro residues" evidence="1">
    <location>
        <begin position="40"/>
        <end position="68"/>
    </location>
</feature>
<reference evidence="4" key="1">
    <citation type="journal article" date="2019" name="Int. J. Syst. Evol. Microbiol.">
        <title>The Global Catalogue of Microorganisms (GCM) 10K type strain sequencing project: providing services to taxonomists for standard genome sequencing and annotation.</title>
        <authorList>
            <consortium name="The Broad Institute Genomics Platform"/>
            <consortium name="The Broad Institute Genome Sequencing Center for Infectious Disease"/>
            <person name="Wu L."/>
            <person name="Ma J."/>
        </authorList>
    </citation>
    <scope>NUCLEOTIDE SEQUENCE [LARGE SCALE GENOMIC DNA]</scope>
    <source>
        <strain evidence="4">KCTC 23707</strain>
    </source>
</reference>
<organism evidence="3 4">
    <name type="scientific">Chelativorans composti</name>
    <dbReference type="NCBI Taxonomy" id="768533"/>
    <lineage>
        <taxon>Bacteria</taxon>
        <taxon>Pseudomonadati</taxon>
        <taxon>Pseudomonadota</taxon>
        <taxon>Alphaproteobacteria</taxon>
        <taxon>Hyphomicrobiales</taxon>
        <taxon>Phyllobacteriaceae</taxon>
        <taxon>Chelativorans</taxon>
    </lineage>
</organism>
<evidence type="ECO:0000256" key="1">
    <source>
        <dbReference type="SAM" id="MobiDB-lite"/>
    </source>
</evidence>
<evidence type="ECO:0000313" key="3">
    <source>
        <dbReference type="EMBL" id="MFD2260699.1"/>
    </source>
</evidence>
<evidence type="ECO:0000313" key="4">
    <source>
        <dbReference type="Proteomes" id="UP001597373"/>
    </source>
</evidence>
<dbReference type="RefSeq" id="WP_345099899.1">
    <property type="nucleotide sequence ID" value="NZ_BAABGS010000072.1"/>
</dbReference>
<feature type="chain" id="PRO_5046204767" evidence="2">
    <location>
        <begin position="27"/>
        <end position="137"/>
    </location>
</feature>
<dbReference type="InterPro" id="IPR024572">
    <property type="entry name" value="RcnB"/>
</dbReference>
<dbReference type="Proteomes" id="UP001597373">
    <property type="component" value="Unassembled WGS sequence"/>
</dbReference>
<evidence type="ECO:0000256" key="2">
    <source>
        <dbReference type="SAM" id="SignalP"/>
    </source>
</evidence>
<feature type="compositionally biased region" description="Basic residues" evidence="1">
    <location>
        <begin position="70"/>
        <end position="81"/>
    </location>
</feature>
<feature type="region of interest" description="Disordered" evidence="1">
    <location>
        <begin position="24"/>
        <end position="87"/>
    </location>
</feature>
<name>A0ABW5DL71_9HYPH</name>
<feature type="signal peptide" evidence="2">
    <location>
        <begin position="1"/>
        <end position="26"/>
    </location>
</feature>
<gene>
    <name evidence="3" type="ORF">ACFSMZ_13135</name>
</gene>
<proteinExistence type="predicted"/>
<sequence>MNTVSKIFAAALAFTIAALPAAGANAQGYPSRHEVQRPHAPQPPRAPQPPKLAPQPHKPGPQFKPAPQPHAHKPMPARRKFSRGDRFQDWRRYAEVRDYKRHGLRPPAPGQRWIKVDNDYVLIGIATGVIASIIAGR</sequence>
<dbReference type="Gene3D" id="3.10.450.160">
    <property type="entry name" value="inner membrane protein cigr"/>
    <property type="match status" value="1"/>
</dbReference>
<dbReference type="Pfam" id="PF11776">
    <property type="entry name" value="RcnB"/>
    <property type="match status" value="1"/>
</dbReference>